<keyword evidence="3" id="KW-0479">Metal-binding</keyword>
<dbReference type="PROSITE" id="PS51332">
    <property type="entry name" value="B12_BINDING"/>
    <property type="match status" value="1"/>
</dbReference>
<evidence type="ECO:0000256" key="3">
    <source>
        <dbReference type="ARBA" id="ARBA00022723"/>
    </source>
</evidence>
<evidence type="ECO:0000256" key="4">
    <source>
        <dbReference type="ARBA" id="ARBA00023004"/>
    </source>
</evidence>
<dbReference type="InterPro" id="IPR058240">
    <property type="entry name" value="rSAM_sf"/>
</dbReference>
<evidence type="ECO:0000313" key="8">
    <source>
        <dbReference type="Proteomes" id="UP001157109"/>
    </source>
</evidence>
<dbReference type="InterPro" id="IPR051198">
    <property type="entry name" value="BchE-like"/>
</dbReference>
<keyword evidence="2" id="KW-0949">S-adenosyl-L-methionine</keyword>
<dbReference type="SFLD" id="SFLDS00029">
    <property type="entry name" value="Radical_SAM"/>
    <property type="match status" value="1"/>
</dbReference>
<dbReference type="InterPro" id="IPR006158">
    <property type="entry name" value="Cobalamin-bd"/>
</dbReference>
<feature type="domain" description="B12-binding" evidence="6">
    <location>
        <begin position="127"/>
        <end position="216"/>
    </location>
</feature>
<dbReference type="SUPFAM" id="SSF102114">
    <property type="entry name" value="Radical SAM enzymes"/>
    <property type="match status" value="1"/>
</dbReference>
<comment type="cofactor">
    <cofactor evidence="1">
        <name>[4Fe-4S] cluster</name>
        <dbReference type="ChEBI" id="CHEBI:49883"/>
    </cofactor>
</comment>
<dbReference type="Proteomes" id="UP001157109">
    <property type="component" value="Unassembled WGS sequence"/>
</dbReference>
<name>A0ABQ6HNR1_9MICO</name>
<dbReference type="PANTHER" id="PTHR43409">
    <property type="entry name" value="ANAEROBIC MAGNESIUM-PROTOPORPHYRIN IX MONOMETHYL ESTER CYCLASE-RELATED"/>
    <property type="match status" value="1"/>
</dbReference>
<accession>A0ABQ6HNR1</accession>
<evidence type="ECO:0000256" key="5">
    <source>
        <dbReference type="ARBA" id="ARBA00023014"/>
    </source>
</evidence>
<evidence type="ECO:0000256" key="1">
    <source>
        <dbReference type="ARBA" id="ARBA00001966"/>
    </source>
</evidence>
<dbReference type="RefSeq" id="WP_241442064.1">
    <property type="nucleotide sequence ID" value="NZ_BSUJ01000001.1"/>
</dbReference>
<protein>
    <submittedName>
        <fullName evidence="7">RiPP maturation radical SAM protein 1</fullName>
    </submittedName>
</protein>
<dbReference type="Pfam" id="PF04055">
    <property type="entry name" value="Radical_SAM"/>
    <property type="match status" value="1"/>
</dbReference>
<dbReference type="NCBIfam" id="TIGR03975">
    <property type="entry name" value="rSAM_ocin_1"/>
    <property type="match status" value="1"/>
</dbReference>
<dbReference type="Gene3D" id="3.40.50.280">
    <property type="entry name" value="Cobalamin-binding domain"/>
    <property type="match status" value="1"/>
</dbReference>
<keyword evidence="5" id="KW-0411">Iron-sulfur</keyword>
<comment type="caution">
    <text evidence="7">The sequence shown here is derived from an EMBL/GenBank/DDBJ whole genome shotgun (WGS) entry which is preliminary data.</text>
</comment>
<dbReference type="SFLD" id="SFLDG01082">
    <property type="entry name" value="B12-binding_domain_containing"/>
    <property type="match status" value="1"/>
</dbReference>
<keyword evidence="8" id="KW-1185">Reference proteome</keyword>
<dbReference type="InterPro" id="IPR023984">
    <property type="entry name" value="rSAM_ocin_1"/>
</dbReference>
<reference evidence="8" key="1">
    <citation type="journal article" date="2019" name="Int. J. Syst. Evol. Microbiol.">
        <title>The Global Catalogue of Microorganisms (GCM) 10K type strain sequencing project: providing services to taxonomists for standard genome sequencing and annotation.</title>
        <authorList>
            <consortium name="The Broad Institute Genomics Platform"/>
            <consortium name="The Broad Institute Genome Sequencing Center for Infectious Disease"/>
            <person name="Wu L."/>
            <person name="Ma J."/>
        </authorList>
    </citation>
    <scope>NUCLEOTIDE SEQUENCE [LARGE SCALE GENOMIC DNA]</scope>
    <source>
        <strain evidence="8">NBRC 105830</strain>
    </source>
</reference>
<evidence type="ECO:0000256" key="2">
    <source>
        <dbReference type="ARBA" id="ARBA00022691"/>
    </source>
</evidence>
<dbReference type="EMBL" id="BSUJ01000001">
    <property type="protein sequence ID" value="GMA19114.1"/>
    <property type="molecule type" value="Genomic_DNA"/>
</dbReference>
<dbReference type="InterPro" id="IPR007197">
    <property type="entry name" value="rSAM"/>
</dbReference>
<dbReference type="SFLD" id="SFLDF00324">
    <property type="entry name" value="bacteriocin_maturation"/>
    <property type="match status" value="1"/>
</dbReference>
<evidence type="ECO:0000259" key="6">
    <source>
        <dbReference type="PROSITE" id="PS51332"/>
    </source>
</evidence>
<dbReference type="InterPro" id="IPR006638">
    <property type="entry name" value="Elp3/MiaA/NifB-like_rSAM"/>
</dbReference>
<proteinExistence type="predicted"/>
<dbReference type="PANTHER" id="PTHR43409:SF7">
    <property type="entry name" value="BLL1977 PROTEIN"/>
    <property type="match status" value="1"/>
</dbReference>
<evidence type="ECO:0000313" key="7">
    <source>
        <dbReference type="EMBL" id="GMA19114.1"/>
    </source>
</evidence>
<dbReference type="SMART" id="SM00729">
    <property type="entry name" value="Elp3"/>
    <property type="match status" value="1"/>
</dbReference>
<keyword evidence="4" id="KW-0408">Iron</keyword>
<sequence>MRLALVSMPFMPVTTPALGPSLLSSIVRAAGHSCEVIYGSLEFLSWTASLADSMADAFLDYSVLASTDDLGDVFFADQLWPSTAGAVDEVLARLATTEGLPLTIDERVLATARILQCHDRLDEFMTIMTELRTWADYDVIGFSSMFAQNAASLALARSIKQRAPQSTIVFGGANAQGEMGVELIESFPWIDHVLAGEADDALVTYLDLLAQGRSPDTVPGITLRHPSGVTKTVAPQQVHHLDEQPDPDFADYFAQRPPAMDSVAPRTLVIELARGCWWGAIRHCIFCGLNPSGLNFRSRSPESAIGLIHRLAKRWDCTTFMVVDNILDLAYFDTLLPALSGAGLTFFCEVKSNLREDQVARLACAGASTVQPGIESLSSPALALMRKGARALTQVELLKHCRNHDVEPLWFHLYDVPGERAEWYADSIELMARIPHLSPPRSANPLVVDRFSPMFDRPDEFGLGELVPAWHADLVYAGVAPESRSRLAYHFFARVGHDVTADYEPALRAAVGRWHERHDGGARLTQQIGECSTLVVDERSADRAAAGASAYLLRSWQHLAYRAMRRGQRPDALAHLVDGCPQDDATLSDPDLAVSLRAAALGAQTFDVEPVDLAGLLTWLDDASLVVRLDGKWLALATDAR</sequence>
<gene>
    <name evidence="7" type="ORF">GCM10025862_11350</name>
</gene>
<organism evidence="7 8">
    <name type="scientific">Arsenicicoccus piscis</name>
    <dbReference type="NCBI Taxonomy" id="673954"/>
    <lineage>
        <taxon>Bacteria</taxon>
        <taxon>Bacillati</taxon>
        <taxon>Actinomycetota</taxon>
        <taxon>Actinomycetes</taxon>
        <taxon>Micrococcales</taxon>
        <taxon>Intrasporangiaceae</taxon>
        <taxon>Arsenicicoccus</taxon>
    </lineage>
</organism>